<organism evidence="2 3">
    <name type="scientific">Drosophila mojavensis</name>
    <name type="common">Fruit fly</name>
    <dbReference type="NCBI Taxonomy" id="7230"/>
    <lineage>
        <taxon>Eukaryota</taxon>
        <taxon>Metazoa</taxon>
        <taxon>Ecdysozoa</taxon>
        <taxon>Arthropoda</taxon>
        <taxon>Hexapoda</taxon>
        <taxon>Insecta</taxon>
        <taxon>Pterygota</taxon>
        <taxon>Neoptera</taxon>
        <taxon>Endopterygota</taxon>
        <taxon>Diptera</taxon>
        <taxon>Brachycera</taxon>
        <taxon>Muscomorpha</taxon>
        <taxon>Ephydroidea</taxon>
        <taxon>Drosophilidae</taxon>
        <taxon>Drosophila</taxon>
    </lineage>
</organism>
<dbReference type="InParanoid" id="B4KQY8"/>
<dbReference type="AlphaFoldDB" id="B4KQY8"/>
<keyword evidence="3" id="KW-1185">Reference proteome</keyword>
<feature type="compositionally biased region" description="Low complexity" evidence="1">
    <location>
        <begin position="16"/>
        <end position="41"/>
    </location>
</feature>
<dbReference type="EMBL" id="CH933808">
    <property type="protein sequence ID" value="EDW10344.2"/>
    <property type="molecule type" value="Genomic_DNA"/>
</dbReference>
<evidence type="ECO:0000313" key="2">
    <source>
        <dbReference type="EMBL" id="EDW10344.2"/>
    </source>
</evidence>
<accession>B4KQY8</accession>
<evidence type="ECO:0000313" key="3">
    <source>
        <dbReference type="Proteomes" id="UP000009192"/>
    </source>
</evidence>
<sequence length="76" mass="8387">MYGQMSASVAGKRTIHSSQNNNNSHNIHTLGSKNKNNMQHTQNNTTTLTASSMLLVSPSIPSLHIREIPFLPVQFL</sequence>
<gene>
    <name evidence="2" type="primary">Dmoj\GI18581</name>
    <name evidence="2" type="ORF">Dmoj_GI18581</name>
</gene>
<dbReference type="Proteomes" id="UP000009192">
    <property type="component" value="Unassembled WGS sequence"/>
</dbReference>
<evidence type="ECO:0000256" key="1">
    <source>
        <dbReference type="SAM" id="MobiDB-lite"/>
    </source>
</evidence>
<protein>
    <submittedName>
        <fullName evidence="2">Uncharacterized protein</fullName>
    </submittedName>
</protein>
<name>B4KQY8_DROMO</name>
<dbReference type="HOGENOM" id="CLU_1262719_0_0_1"/>
<proteinExistence type="predicted"/>
<reference evidence="2 3" key="1">
    <citation type="journal article" date="2007" name="Nature">
        <title>Evolution of genes and genomes on the Drosophila phylogeny.</title>
        <authorList>
            <consortium name="Drosophila 12 Genomes Consortium"/>
            <person name="Clark A.G."/>
            <person name="Eisen M.B."/>
            <person name="Smith D.R."/>
            <person name="Bergman C.M."/>
            <person name="Oliver B."/>
            <person name="Markow T.A."/>
            <person name="Kaufman T.C."/>
            <person name="Kellis M."/>
            <person name="Gelbart W."/>
            <person name="Iyer V.N."/>
            <person name="Pollard D.A."/>
            <person name="Sackton T.B."/>
            <person name="Larracuente A.M."/>
            <person name="Singh N.D."/>
            <person name="Abad J.P."/>
            <person name="Abt D.N."/>
            <person name="Adryan B."/>
            <person name="Aguade M."/>
            <person name="Akashi H."/>
            <person name="Anderson W.W."/>
            <person name="Aquadro C.F."/>
            <person name="Ardell D.H."/>
            <person name="Arguello R."/>
            <person name="Artieri C.G."/>
            <person name="Barbash D.A."/>
            <person name="Barker D."/>
            <person name="Barsanti P."/>
            <person name="Batterham P."/>
            <person name="Batzoglou S."/>
            <person name="Begun D."/>
            <person name="Bhutkar A."/>
            <person name="Blanco E."/>
            <person name="Bosak S.A."/>
            <person name="Bradley R.K."/>
            <person name="Brand A.D."/>
            <person name="Brent M.R."/>
            <person name="Brooks A.N."/>
            <person name="Brown R.H."/>
            <person name="Butlin R.K."/>
            <person name="Caggese C."/>
            <person name="Calvi B.R."/>
            <person name="Bernardo de Carvalho A."/>
            <person name="Caspi A."/>
            <person name="Castrezana S."/>
            <person name="Celniker S.E."/>
            <person name="Chang J.L."/>
            <person name="Chapple C."/>
            <person name="Chatterji S."/>
            <person name="Chinwalla A."/>
            <person name="Civetta A."/>
            <person name="Clifton S.W."/>
            <person name="Comeron J.M."/>
            <person name="Costello J.C."/>
            <person name="Coyne J.A."/>
            <person name="Daub J."/>
            <person name="David R.G."/>
            <person name="Delcher A.L."/>
            <person name="Delehaunty K."/>
            <person name="Do C.B."/>
            <person name="Ebling H."/>
            <person name="Edwards K."/>
            <person name="Eickbush T."/>
            <person name="Evans J.D."/>
            <person name="Filipski A."/>
            <person name="Findeiss S."/>
            <person name="Freyhult E."/>
            <person name="Fulton L."/>
            <person name="Fulton R."/>
            <person name="Garcia A.C."/>
            <person name="Gardiner A."/>
            <person name="Garfield D.A."/>
            <person name="Garvin B.E."/>
            <person name="Gibson G."/>
            <person name="Gilbert D."/>
            <person name="Gnerre S."/>
            <person name="Godfrey J."/>
            <person name="Good R."/>
            <person name="Gotea V."/>
            <person name="Gravely B."/>
            <person name="Greenberg A.J."/>
            <person name="Griffiths-Jones S."/>
            <person name="Gross S."/>
            <person name="Guigo R."/>
            <person name="Gustafson E.A."/>
            <person name="Haerty W."/>
            <person name="Hahn M.W."/>
            <person name="Halligan D.L."/>
            <person name="Halpern A.L."/>
            <person name="Halter G.M."/>
            <person name="Han M.V."/>
            <person name="Heger A."/>
            <person name="Hillier L."/>
            <person name="Hinrichs A.S."/>
            <person name="Holmes I."/>
            <person name="Hoskins R.A."/>
            <person name="Hubisz M.J."/>
            <person name="Hultmark D."/>
            <person name="Huntley M.A."/>
            <person name="Jaffe D.B."/>
            <person name="Jagadeeshan S."/>
            <person name="Jeck W.R."/>
            <person name="Johnson J."/>
            <person name="Jones C.D."/>
            <person name="Jordan W.C."/>
            <person name="Karpen G.H."/>
            <person name="Kataoka E."/>
            <person name="Keightley P.D."/>
            <person name="Kheradpour P."/>
            <person name="Kirkness E.F."/>
            <person name="Koerich L.B."/>
            <person name="Kristiansen K."/>
            <person name="Kudrna D."/>
            <person name="Kulathinal R.J."/>
            <person name="Kumar S."/>
            <person name="Kwok R."/>
            <person name="Lander E."/>
            <person name="Langley C.H."/>
            <person name="Lapoint R."/>
            <person name="Lazzaro B.P."/>
            <person name="Lee S.J."/>
            <person name="Levesque L."/>
            <person name="Li R."/>
            <person name="Lin C.F."/>
            <person name="Lin M.F."/>
            <person name="Lindblad-Toh K."/>
            <person name="Llopart A."/>
            <person name="Long M."/>
            <person name="Low L."/>
            <person name="Lozovsky E."/>
            <person name="Lu J."/>
            <person name="Luo M."/>
            <person name="Machado C.A."/>
            <person name="Makalowski W."/>
            <person name="Marzo M."/>
            <person name="Matsuda M."/>
            <person name="Matzkin L."/>
            <person name="McAllister B."/>
            <person name="McBride C.S."/>
            <person name="McKernan B."/>
            <person name="McKernan K."/>
            <person name="Mendez-Lago M."/>
            <person name="Minx P."/>
            <person name="Mollenhauer M.U."/>
            <person name="Montooth K."/>
            <person name="Mount S.M."/>
            <person name="Mu X."/>
            <person name="Myers E."/>
            <person name="Negre B."/>
            <person name="Newfeld S."/>
            <person name="Nielsen R."/>
            <person name="Noor M.A."/>
            <person name="O'Grady P."/>
            <person name="Pachter L."/>
            <person name="Papaceit M."/>
            <person name="Parisi M.J."/>
            <person name="Parisi M."/>
            <person name="Parts L."/>
            <person name="Pedersen J.S."/>
            <person name="Pesole G."/>
            <person name="Phillippy A.M."/>
            <person name="Ponting C.P."/>
            <person name="Pop M."/>
            <person name="Porcelli D."/>
            <person name="Powell J.R."/>
            <person name="Prohaska S."/>
            <person name="Pruitt K."/>
            <person name="Puig M."/>
            <person name="Quesneville H."/>
            <person name="Ram K.R."/>
            <person name="Rand D."/>
            <person name="Rasmussen M.D."/>
            <person name="Reed L.K."/>
            <person name="Reenan R."/>
            <person name="Reily A."/>
            <person name="Remington K.A."/>
            <person name="Rieger T.T."/>
            <person name="Ritchie M.G."/>
            <person name="Robin C."/>
            <person name="Rogers Y.H."/>
            <person name="Rohde C."/>
            <person name="Rozas J."/>
            <person name="Rubenfield M.J."/>
            <person name="Ruiz A."/>
            <person name="Russo S."/>
            <person name="Salzberg S.L."/>
            <person name="Sanchez-Gracia A."/>
            <person name="Saranga D.J."/>
            <person name="Sato H."/>
            <person name="Schaeffer S.W."/>
            <person name="Schatz M.C."/>
            <person name="Schlenke T."/>
            <person name="Schwartz R."/>
            <person name="Segarra C."/>
            <person name="Singh R.S."/>
            <person name="Sirot L."/>
            <person name="Sirota M."/>
            <person name="Sisneros N.B."/>
            <person name="Smith C.D."/>
            <person name="Smith T.F."/>
            <person name="Spieth J."/>
            <person name="Stage D.E."/>
            <person name="Stark A."/>
            <person name="Stephan W."/>
            <person name="Strausberg R.L."/>
            <person name="Strempel S."/>
            <person name="Sturgill D."/>
            <person name="Sutton G."/>
            <person name="Sutton G.G."/>
            <person name="Tao W."/>
            <person name="Teichmann S."/>
            <person name="Tobari Y.N."/>
            <person name="Tomimura Y."/>
            <person name="Tsolas J.M."/>
            <person name="Valente V.L."/>
            <person name="Venter E."/>
            <person name="Venter J.C."/>
            <person name="Vicario S."/>
            <person name="Vieira F.G."/>
            <person name="Vilella A.J."/>
            <person name="Villasante A."/>
            <person name="Walenz B."/>
            <person name="Wang J."/>
            <person name="Wasserman M."/>
            <person name="Watts T."/>
            <person name="Wilson D."/>
            <person name="Wilson R.K."/>
            <person name="Wing R.A."/>
            <person name="Wolfner M.F."/>
            <person name="Wong A."/>
            <person name="Wong G.K."/>
            <person name="Wu C.I."/>
            <person name="Wu G."/>
            <person name="Yamamoto D."/>
            <person name="Yang H.P."/>
            <person name="Yang S.P."/>
            <person name="Yorke J.A."/>
            <person name="Yoshida K."/>
            <person name="Zdobnov E."/>
            <person name="Zhang P."/>
            <person name="Zhang Y."/>
            <person name="Zimin A.V."/>
            <person name="Baldwin J."/>
            <person name="Abdouelleil A."/>
            <person name="Abdulkadir J."/>
            <person name="Abebe A."/>
            <person name="Abera B."/>
            <person name="Abreu J."/>
            <person name="Acer S.C."/>
            <person name="Aftuck L."/>
            <person name="Alexander A."/>
            <person name="An P."/>
            <person name="Anderson E."/>
            <person name="Anderson S."/>
            <person name="Arachi H."/>
            <person name="Azer M."/>
            <person name="Bachantsang P."/>
            <person name="Barry A."/>
            <person name="Bayul T."/>
            <person name="Berlin A."/>
            <person name="Bessette D."/>
            <person name="Bloom T."/>
            <person name="Blye J."/>
            <person name="Boguslavskiy L."/>
            <person name="Bonnet C."/>
            <person name="Boukhgalter B."/>
            <person name="Bourzgui I."/>
            <person name="Brown A."/>
            <person name="Cahill P."/>
            <person name="Channer S."/>
            <person name="Cheshatsang Y."/>
            <person name="Chuda L."/>
            <person name="Citroen M."/>
            <person name="Collymore A."/>
            <person name="Cooke P."/>
            <person name="Costello M."/>
            <person name="D'Aco K."/>
            <person name="Daza R."/>
            <person name="De Haan G."/>
            <person name="DeGray S."/>
            <person name="DeMaso C."/>
            <person name="Dhargay N."/>
            <person name="Dooley K."/>
            <person name="Dooley E."/>
            <person name="Doricent M."/>
            <person name="Dorje P."/>
            <person name="Dorjee K."/>
            <person name="Dupes A."/>
            <person name="Elong R."/>
            <person name="Falk J."/>
            <person name="Farina A."/>
            <person name="Faro S."/>
            <person name="Ferguson D."/>
            <person name="Fisher S."/>
            <person name="Foley C.D."/>
            <person name="Franke A."/>
            <person name="Friedrich D."/>
            <person name="Gadbois L."/>
            <person name="Gearin G."/>
            <person name="Gearin C.R."/>
            <person name="Giannoukos G."/>
            <person name="Goode T."/>
            <person name="Graham J."/>
            <person name="Grandbois E."/>
            <person name="Grewal S."/>
            <person name="Gyaltsen K."/>
            <person name="Hafez N."/>
            <person name="Hagos B."/>
            <person name="Hall J."/>
            <person name="Henson C."/>
            <person name="Hollinger A."/>
            <person name="Honan T."/>
            <person name="Huard M.D."/>
            <person name="Hughes L."/>
            <person name="Hurhula B."/>
            <person name="Husby M.E."/>
            <person name="Kamat A."/>
            <person name="Kanga B."/>
            <person name="Kashin S."/>
            <person name="Khazanovich D."/>
            <person name="Kisner P."/>
            <person name="Lance K."/>
            <person name="Lara M."/>
            <person name="Lee W."/>
            <person name="Lennon N."/>
            <person name="Letendre F."/>
            <person name="LeVine R."/>
            <person name="Lipovsky A."/>
            <person name="Liu X."/>
            <person name="Liu J."/>
            <person name="Liu S."/>
            <person name="Lokyitsang T."/>
            <person name="Lokyitsang Y."/>
            <person name="Lubonja R."/>
            <person name="Lui A."/>
            <person name="MacDonald P."/>
            <person name="Magnisalis V."/>
            <person name="Maru K."/>
            <person name="Matthews C."/>
            <person name="McCusker W."/>
            <person name="McDonough S."/>
            <person name="Mehta T."/>
            <person name="Meldrim J."/>
            <person name="Meneus L."/>
            <person name="Mihai O."/>
            <person name="Mihalev A."/>
            <person name="Mihova T."/>
            <person name="Mittelman R."/>
            <person name="Mlenga V."/>
            <person name="Montmayeur A."/>
            <person name="Mulrain L."/>
            <person name="Navidi A."/>
            <person name="Naylor J."/>
            <person name="Negash T."/>
            <person name="Nguyen T."/>
            <person name="Nguyen N."/>
            <person name="Nicol R."/>
            <person name="Norbu C."/>
            <person name="Norbu N."/>
            <person name="Novod N."/>
            <person name="O'Neill B."/>
            <person name="Osman S."/>
            <person name="Markiewicz E."/>
            <person name="Oyono O.L."/>
            <person name="Patti C."/>
            <person name="Phunkhang P."/>
            <person name="Pierre F."/>
            <person name="Priest M."/>
            <person name="Raghuraman S."/>
            <person name="Rege F."/>
            <person name="Reyes R."/>
            <person name="Rise C."/>
            <person name="Rogov P."/>
            <person name="Ross K."/>
            <person name="Ryan E."/>
            <person name="Settipalli S."/>
            <person name="Shea T."/>
            <person name="Sherpa N."/>
            <person name="Shi L."/>
            <person name="Shih D."/>
            <person name="Sparrow T."/>
            <person name="Spaulding J."/>
            <person name="Stalker J."/>
            <person name="Stange-Thomann N."/>
            <person name="Stavropoulos S."/>
            <person name="Stone C."/>
            <person name="Strader C."/>
            <person name="Tesfaye S."/>
            <person name="Thomson T."/>
            <person name="Thoulutsang Y."/>
            <person name="Thoulutsang D."/>
            <person name="Topham K."/>
            <person name="Topping I."/>
            <person name="Tsamla T."/>
            <person name="Vassiliev H."/>
            <person name="Vo A."/>
            <person name="Wangchuk T."/>
            <person name="Wangdi T."/>
            <person name="Weiand M."/>
            <person name="Wilkinson J."/>
            <person name="Wilson A."/>
            <person name="Yadav S."/>
            <person name="Young G."/>
            <person name="Yu Q."/>
            <person name="Zembek L."/>
            <person name="Zhong D."/>
            <person name="Zimmer A."/>
            <person name="Zwirko Z."/>
            <person name="Jaffe D.B."/>
            <person name="Alvarez P."/>
            <person name="Brockman W."/>
            <person name="Butler J."/>
            <person name="Chin C."/>
            <person name="Gnerre S."/>
            <person name="Grabherr M."/>
            <person name="Kleber M."/>
            <person name="Mauceli E."/>
            <person name="MacCallum I."/>
        </authorList>
    </citation>
    <scope>NUCLEOTIDE SEQUENCE [LARGE SCALE GENOMIC DNA]</scope>
    <source>
        <strain evidence="3">Tucson 15081-1352.22</strain>
    </source>
</reference>
<feature type="region of interest" description="Disordered" evidence="1">
    <location>
        <begin position="1"/>
        <end position="41"/>
    </location>
</feature>
<dbReference type="KEGG" id="dmo:Dmoj_GI18581"/>